<dbReference type="InterPro" id="IPR017871">
    <property type="entry name" value="ABC_transporter-like_CS"/>
</dbReference>
<dbReference type="PANTHER" id="PTHR43820:SF4">
    <property type="entry name" value="HIGH-AFFINITY BRANCHED-CHAIN AMINO ACID TRANSPORT ATP-BINDING PROTEIN LIVF"/>
    <property type="match status" value="1"/>
</dbReference>
<dbReference type="InterPro" id="IPR003439">
    <property type="entry name" value="ABC_transporter-like_ATP-bd"/>
</dbReference>
<comment type="caution">
    <text evidence="7">The sequence shown here is derived from an EMBL/GenBank/DDBJ whole genome shotgun (WGS) entry which is preliminary data.</text>
</comment>
<dbReference type="SMART" id="SM00382">
    <property type="entry name" value="AAA"/>
    <property type="match status" value="1"/>
</dbReference>
<dbReference type="PROSITE" id="PS00211">
    <property type="entry name" value="ABC_TRANSPORTER_1"/>
    <property type="match status" value="1"/>
</dbReference>
<sequence length="233" mass="24782">MLEISGIRAGYGSMAVLQGIDMRVEAGEIVALLGSNGVGKTTLNNVISGFIRPSGGSISFKGVTITGKKPRDIVALGIAHVPEGRKIFPNLSVAENLKLGAFRRASSNAKQNFERICAIFPRLKERLGQLAGTLSGGEQQMLAIGRGMMSEPELLILDEPSLGLSPIMVEEMFGLITKINADGVAVLLVEQNVMQSLGVAKRAYVIEQGRFVMQGDAAGLLADPQLRQAYLGM</sequence>
<reference evidence="7 8" key="1">
    <citation type="submission" date="2022-04" db="EMBL/GenBank/DDBJ databases">
        <title>Rhizobium coralii sp. nov., isolated from coral Turbinaria peltata.</title>
        <authorList>
            <person name="Sun H."/>
        </authorList>
    </citation>
    <scope>NUCLEOTIDE SEQUENCE [LARGE SCALE GENOMIC DNA]</scope>
    <source>
        <strain evidence="7 8">NTR19</strain>
    </source>
</reference>
<dbReference type="InterPro" id="IPR052156">
    <property type="entry name" value="BCAA_Transport_ATP-bd_LivF"/>
</dbReference>
<comment type="similarity">
    <text evidence="1">Belongs to the ABC transporter superfamily.</text>
</comment>
<dbReference type="Gene3D" id="3.40.50.300">
    <property type="entry name" value="P-loop containing nucleotide triphosphate hydrolases"/>
    <property type="match status" value="1"/>
</dbReference>
<evidence type="ECO:0000256" key="4">
    <source>
        <dbReference type="ARBA" id="ARBA00022840"/>
    </source>
</evidence>
<proteinExistence type="inferred from homology"/>
<dbReference type="SUPFAM" id="SSF52540">
    <property type="entry name" value="P-loop containing nucleoside triphosphate hydrolases"/>
    <property type="match status" value="1"/>
</dbReference>
<feature type="domain" description="ABC transporter" evidence="6">
    <location>
        <begin position="2"/>
        <end position="233"/>
    </location>
</feature>
<evidence type="ECO:0000313" key="8">
    <source>
        <dbReference type="Proteomes" id="UP001202827"/>
    </source>
</evidence>
<dbReference type="Proteomes" id="UP001202827">
    <property type="component" value="Unassembled WGS sequence"/>
</dbReference>
<dbReference type="InterPro" id="IPR027417">
    <property type="entry name" value="P-loop_NTPase"/>
</dbReference>
<evidence type="ECO:0000259" key="6">
    <source>
        <dbReference type="PROSITE" id="PS50893"/>
    </source>
</evidence>
<evidence type="ECO:0000256" key="5">
    <source>
        <dbReference type="ARBA" id="ARBA00022970"/>
    </source>
</evidence>
<accession>A0ABT0IPN5</accession>
<dbReference type="GO" id="GO:0005524">
    <property type="term" value="F:ATP binding"/>
    <property type="evidence" value="ECO:0007669"/>
    <property type="project" value="UniProtKB-KW"/>
</dbReference>
<evidence type="ECO:0000256" key="2">
    <source>
        <dbReference type="ARBA" id="ARBA00022448"/>
    </source>
</evidence>
<evidence type="ECO:0000256" key="3">
    <source>
        <dbReference type="ARBA" id="ARBA00022741"/>
    </source>
</evidence>
<keyword evidence="4 7" id="KW-0067">ATP-binding</keyword>
<name>A0ABT0IPN5_9HYPH</name>
<evidence type="ECO:0000313" key="7">
    <source>
        <dbReference type="EMBL" id="MCK8779828.1"/>
    </source>
</evidence>
<keyword evidence="8" id="KW-1185">Reference proteome</keyword>
<gene>
    <name evidence="7" type="ORF">M0654_07485</name>
</gene>
<protein>
    <submittedName>
        <fullName evidence="7">ABC transporter ATP-binding protein</fullName>
    </submittedName>
</protein>
<dbReference type="CDD" id="cd03224">
    <property type="entry name" value="ABC_TM1139_LivF_branched"/>
    <property type="match status" value="1"/>
</dbReference>
<dbReference type="InterPro" id="IPR003593">
    <property type="entry name" value="AAA+_ATPase"/>
</dbReference>
<keyword evidence="5" id="KW-0029">Amino-acid transport</keyword>
<dbReference type="Pfam" id="PF00005">
    <property type="entry name" value="ABC_tran"/>
    <property type="match status" value="1"/>
</dbReference>
<dbReference type="PANTHER" id="PTHR43820">
    <property type="entry name" value="HIGH-AFFINITY BRANCHED-CHAIN AMINO ACID TRANSPORT ATP-BINDING PROTEIN LIVF"/>
    <property type="match status" value="1"/>
</dbReference>
<evidence type="ECO:0000256" key="1">
    <source>
        <dbReference type="ARBA" id="ARBA00005417"/>
    </source>
</evidence>
<dbReference type="PROSITE" id="PS50893">
    <property type="entry name" value="ABC_TRANSPORTER_2"/>
    <property type="match status" value="1"/>
</dbReference>
<dbReference type="RefSeq" id="WP_248682528.1">
    <property type="nucleotide sequence ID" value="NZ_JALPRY010000008.1"/>
</dbReference>
<keyword evidence="2" id="KW-0813">Transport</keyword>
<dbReference type="EMBL" id="JALPRY010000008">
    <property type="protein sequence ID" value="MCK8779828.1"/>
    <property type="molecule type" value="Genomic_DNA"/>
</dbReference>
<keyword evidence="3" id="KW-0547">Nucleotide-binding</keyword>
<organism evidence="7 8">
    <name type="scientific">Neorhizobium turbinariae</name>
    <dbReference type="NCBI Taxonomy" id="2937795"/>
    <lineage>
        <taxon>Bacteria</taxon>
        <taxon>Pseudomonadati</taxon>
        <taxon>Pseudomonadota</taxon>
        <taxon>Alphaproteobacteria</taxon>
        <taxon>Hyphomicrobiales</taxon>
        <taxon>Rhizobiaceae</taxon>
        <taxon>Rhizobium/Agrobacterium group</taxon>
        <taxon>Neorhizobium</taxon>
    </lineage>
</organism>